<comment type="caution">
    <text evidence="1">The sequence shown here is derived from an EMBL/GenBank/DDBJ whole genome shotgun (WGS) entry which is preliminary data.</text>
</comment>
<proteinExistence type="predicted"/>
<evidence type="ECO:0000313" key="1">
    <source>
        <dbReference type="EMBL" id="CAJ2665692.1"/>
    </source>
</evidence>
<sequence>MACNSFPFLPCLSIGSNTLKKHNLHHYQHYCCAKTISCSRNFENRITSSFNYKNSVVVPLNELPWASFDQYIEDKGRVLQAIFLEKSTCKQLNEEEWRVKLNPIQVFLVTCQPIIHVKARCIPQYQDYPPEIPRHITKFLEVQITRCELEDLPPNHIPLGLNINAKGIIYLESKGEHNLLKNQLHITLSYVVPLLLKLVPEHVLQNISQSVVRSYVEDICNNGIAVRLLEDYNSFKRTMPKNLV</sequence>
<accession>A0ACB0L8D7</accession>
<organism evidence="1 2">
    <name type="scientific">Trifolium pratense</name>
    <name type="common">Red clover</name>
    <dbReference type="NCBI Taxonomy" id="57577"/>
    <lineage>
        <taxon>Eukaryota</taxon>
        <taxon>Viridiplantae</taxon>
        <taxon>Streptophyta</taxon>
        <taxon>Embryophyta</taxon>
        <taxon>Tracheophyta</taxon>
        <taxon>Spermatophyta</taxon>
        <taxon>Magnoliopsida</taxon>
        <taxon>eudicotyledons</taxon>
        <taxon>Gunneridae</taxon>
        <taxon>Pentapetalae</taxon>
        <taxon>rosids</taxon>
        <taxon>fabids</taxon>
        <taxon>Fabales</taxon>
        <taxon>Fabaceae</taxon>
        <taxon>Papilionoideae</taxon>
        <taxon>50 kb inversion clade</taxon>
        <taxon>NPAAA clade</taxon>
        <taxon>Hologalegina</taxon>
        <taxon>IRL clade</taxon>
        <taxon>Trifolieae</taxon>
        <taxon>Trifolium</taxon>
    </lineage>
</organism>
<protein>
    <submittedName>
        <fullName evidence="1">Uncharacterized protein</fullName>
    </submittedName>
</protein>
<keyword evidence="2" id="KW-1185">Reference proteome</keyword>
<gene>
    <name evidence="1" type="ORF">MILVUS5_LOCUS30613</name>
</gene>
<dbReference type="EMBL" id="CASHSV030000513">
    <property type="protein sequence ID" value="CAJ2665692.1"/>
    <property type="molecule type" value="Genomic_DNA"/>
</dbReference>
<dbReference type="Proteomes" id="UP001177021">
    <property type="component" value="Unassembled WGS sequence"/>
</dbReference>
<evidence type="ECO:0000313" key="2">
    <source>
        <dbReference type="Proteomes" id="UP001177021"/>
    </source>
</evidence>
<reference evidence="1" key="1">
    <citation type="submission" date="2023-10" db="EMBL/GenBank/DDBJ databases">
        <authorList>
            <person name="Rodriguez Cubillos JULIANA M."/>
            <person name="De Vega J."/>
        </authorList>
    </citation>
    <scope>NUCLEOTIDE SEQUENCE</scope>
</reference>
<name>A0ACB0L8D7_TRIPR</name>